<gene>
    <name evidence="1" type="ORF">G195_001212</name>
</gene>
<evidence type="ECO:0008006" key="3">
    <source>
        <dbReference type="Google" id="ProtNLM"/>
    </source>
</evidence>
<proteinExistence type="predicted"/>
<name>A0A8J4SGC9_9STRA</name>
<accession>A0A8J4SGC9</accession>
<reference evidence="1" key="2">
    <citation type="submission" date="2020-02" db="EMBL/GenBank/DDBJ databases">
        <authorList>
            <person name="Studholme D.J."/>
        </authorList>
    </citation>
    <scope>NUCLEOTIDE SEQUENCE</scope>
    <source>
        <strain evidence="1">00238/432</strain>
    </source>
</reference>
<protein>
    <recommendedName>
        <fullName evidence="3">Bzip transcription factor</fullName>
    </recommendedName>
</protein>
<evidence type="ECO:0000313" key="2">
    <source>
        <dbReference type="Proteomes" id="UP000702964"/>
    </source>
</evidence>
<evidence type="ECO:0000313" key="1">
    <source>
        <dbReference type="EMBL" id="KAF4325289.1"/>
    </source>
</evidence>
<dbReference type="EMBL" id="AOFI03000006">
    <property type="protein sequence ID" value="KAF4325289.1"/>
    <property type="molecule type" value="Genomic_DNA"/>
</dbReference>
<dbReference type="Proteomes" id="UP000702964">
    <property type="component" value="Unassembled WGS sequence"/>
</dbReference>
<comment type="caution">
    <text evidence="1">The sequence shown here is derived from an EMBL/GenBank/DDBJ whole genome shotgun (WGS) entry which is preliminary data.</text>
</comment>
<sequence length="301" mass="34489">MIIRAEASQVLTRLRLSSTTLRGERIKQIRRKTQRRREQCRTNQARYRMKQMKHAVILEETVQSLRVEIPALDMQRNRLLYGSKQSIWSVVVEYAHIFRFGVPVASKPLPTYPSMKSFQDTDTKRQLAFLRSTMSDDLILCELRGVNALMDQWRRYASSFQDLYFQLECIQGLSEKFVTGLASLSVTITETTLATVFPHLFGSGRVQEDLGYDAKLEPWRAEILASKLLGQRLRLPCSLCFEWDVESSRVMRLEMTVGFLTPLLQVLGRLEDAAAVMEHALITPCGAIDINGESNSWGHIE</sequence>
<dbReference type="CDD" id="cd14686">
    <property type="entry name" value="bZIP"/>
    <property type="match status" value="1"/>
</dbReference>
<organism evidence="1 2">
    <name type="scientific">Phytophthora kernoviae 00238/432</name>
    <dbReference type="NCBI Taxonomy" id="1284355"/>
    <lineage>
        <taxon>Eukaryota</taxon>
        <taxon>Sar</taxon>
        <taxon>Stramenopiles</taxon>
        <taxon>Oomycota</taxon>
        <taxon>Peronosporomycetes</taxon>
        <taxon>Peronosporales</taxon>
        <taxon>Peronosporaceae</taxon>
        <taxon>Phytophthora</taxon>
    </lineage>
</organism>
<dbReference type="AlphaFoldDB" id="A0A8J4SGC9"/>
<reference evidence="1" key="1">
    <citation type="journal article" date="2015" name="Genom Data">
        <title>Draft genome sequences of Phytophthora kernoviae and Phytophthora ramorum lineage EU2 from Scotland.</title>
        <authorList>
            <person name="Sambles C."/>
            <person name="Schlenzig A."/>
            <person name="O'Neill P."/>
            <person name="Grant M."/>
            <person name="Studholme D.J."/>
        </authorList>
    </citation>
    <scope>NUCLEOTIDE SEQUENCE</scope>
    <source>
        <strain evidence="1">00238/432</strain>
    </source>
</reference>